<evidence type="ECO:0000313" key="1">
    <source>
        <dbReference type="EMBL" id="CAB4747363.1"/>
    </source>
</evidence>
<protein>
    <submittedName>
        <fullName evidence="1">Unannotated protein</fullName>
    </submittedName>
</protein>
<name>A0A6J6TKW2_9ZZZZ</name>
<dbReference type="AlphaFoldDB" id="A0A6J6TKW2"/>
<reference evidence="1" key="1">
    <citation type="submission" date="2020-05" db="EMBL/GenBank/DDBJ databases">
        <authorList>
            <person name="Chiriac C."/>
            <person name="Salcher M."/>
            <person name="Ghai R."/>
            <person name="Kavagutti S V."/>
        </authorList>
    </citation>
    <scope>NUCLEOTIDE SEQUENCE</scope>
</reference>
<sequence length="75" mass="8273">MIESGKSETRYEYLEIRASKPGNARTLVVAPPISPLASKIRTLLPARARYAAATKPLWPAPIMVTSQSEAFIREC</sequence>
<dbReference type="EMBL" id="CAEZZB010000072">
    <property type="protein sequence ID" value="CAB4747363.1"/>
    <property type="molecule type" value="Genomic_DNA"/>
</dbReference>
<gene>
    <name evidence="1" type="ORF">UFOPK2816_00653</name>
</gene>
<accession>A0A6J6TKW2</accession>
<proteinExistence type="predicted"/>
<organism evidence="1">
    <name type="scientific">freshwater metagenome</name>
    <dbReference type="NCBI Taxonomy" id="449393"/>
    <lineage>
        <taxon>unclassified sequences</taxon>
        <taxon>metagenomes</taxon>
        <taxon>ecological metagenomes</taxon>
    </lineage>
</organism>